<keyword evidence="2" id="KW-1185">Reference proteome</keyword>
<dbReference type="EMBL" id="JASPKY010000450">
    <property type="protein sequence ID" value="KAK9696474.1"/>
    <property type="molecule type" value="Genomic_DNA"/>
</dbReference>
<dbReference type="AlphaFoldDB" id="A0AAW1J0T3"/>
<evidence type="ECO:0000313" key="1">
    <source>
        <dbReference type="EMBL" id="KAK9696474.1"/>
    </source>
</evidence>
<name>A0AAW1J0T3_POPJA</name>
<evidence type="ECO:0000313" key="2">
    <source>
        <dbReference type="Proteomes" id="UP001458880"/>
    </source>
</evidence>
<comment type="caution">
    <text evidence="1">The sequence shown here is derived from an EMBL/GenBank/DDBJ whole genome shotgun (WGS) entry which is preliminary data.</text>
</comment>
<gene>
    <name evidence="1" type="ORF">QE152_g31878</name>
</gene>
<sequence length="106" mass="12100">MVLAPKKTEGVIRKRDYITFKLGGVSIAPAKSIGCLEFTVDEKLRFGKLRGCNKQRRNELAEVHQIYARQWRSGKHETVRVVCYVLCTMRAMPHCSAKLGNFCNIE</sequence>
<organism evidence="1 2">
    <name type="scientific">Popillia japonica</name>
    <name type="common">Japanese beetle</name>
    <dbReference type="NCBI Taxonomy" id="7064"/>
    <lineage>
        <taxon>Eukaryota</taxon>
        <taxon>Metazoa</taxon>
        <taxon>Ecdysozoa</taxon>
        <taxon>Arthropoda</taxon>
        <taxon>Hexapoda</taxon>
        <taxon>Insecta</taxon>
        <taxon>Pterygota</taxon>
        <taxon>Neoptera</taxon>
        <taxon>Endopterygota</taxon>
        <taxon>Coleoptera</taxon>
        <taxon>Polyphaga</taxon>
        <taxon>Scarabaeiformia</taxon>
        <taxon>Scarabaeidae</taxon>
        <taxon>Rutelinae</taxon>
        <taxon>Popillia</taxon>
    </lineage>
</organism>
<reference evidence="1 2" key="1">
    <citation type="journal article" date="2024" name="BMC Genomics">
        <title>De novo assembly and annotation of Popillia japonica's genome with initial clues to its potential as an invasive pest.</title>
        <authorList>
            <person name="Cucini C."/>
            <person name="Boschi S."/>
            <person name="Funari R."/>
            <person name="Cardaioli E."/>
            <person name="Iannotti N."/>
            <person name="Marturano G."/>
            <person name="Paoli F."/>
            <person name="Bruttini M."/>
            <person name="Carapelli A."/>
            <person name="Frati F."/>
            <person name="Nardi F."/>
        </authorList>
    </citation>
    <scope>NUCLEOTIDE SEQUENCE [LARGE SCALE GENOMIC DNA]</scope>
    <source>
        <strain evidence="1">DMR45628</strain>
    </source>
</reference>
<accession>A0AAW1J0T3</accession>
<proteinExistence type="predicted"/>
<dbReference type="Proteomes" id="UP001458880">
    <property type="component" value="Unassembled WGS sequence"/>
</dbReference>
<protein>
    <submittedName>
        <fullName evidence="1">Uncharacterized protein</fullName>
    </submittedName>
</protein>